<accession>Q314P3</accession>
<feature type="domain" description="Solute-binding protein family 3/N-terminal" evidence="2">
    <location>
        <begin position="55"/>
        <end position="282"/>
    </location>
</feature>
<protein>
    <submittedName>
        <fullName evidence="3">ABC-type transporter, periplasmic subunit family 3</fullName>
    </submittedName>
</protein>
<evidence type="ECO:0000259" key="2">
    <source>
        <dbReference type="SMART" id="SM00062"/>
    </source>
</evidence>
<keyword evidence="4" id="KW-1185">Reference proteome</keyword>
<dbReference type="EMBL" id="CP000112">
    <property type="protein sequence ID" value="ABB37603.1"/>
    <property type="molecule type" value="Genomic_DNA"/>
</dbReference>
<evidence type="ECO:0000256" key="1">
    <source>
        <dbReference type="ARBA" id="ARBA00022729"/>
    </source>
</evidence>
<dbReference type="eggNOG" id="COG0834">
    <property type="taxonomic scope" value="Bacteria"/>
</dbReference>
<dbReference type="KEGG" id="dde:Dde_0802"/>
<dbReference type="Pfam" id="PF00497">
    <property type="entry name" value="SBP_bac_3"/>
    <property type="match status" value="1"/>
</dbReference>
<dbReference type="Proteomes" id="UP000002710">
    <property type="component" value="Chromosome"/>
</dbReference>
<dbReference type="STRING" id="207559.Dde_0802"/>
<reference evidence="3 4" key="1">
    <citation type="journal article" date="2011" name="J. Bacteriol.">
        <title>Complete genome sequence and updated annotation of Desulfovibrio alaskensis G20.</title>
        <authorList>
            <person name="Hauser L.J."/>
            <person name="Land M.L."/>
            <person name="Brown S.D."/>
            <person name="Larimer F."/>
            <person name="Keller K.L."/>
            <person name="Rapp-Giles B.J."/>
            <person name="Price M.N."/>
            <person name="Lin M."/>
            <person name="Bruce D.C."/>
            <person name="Detter J.C."/>
            <person name="Tapia R."/>
            <person name="Han C.S."/>
            <person name="Goodwin L.A."/>
            <person name="Cheng J.F."/>
            <person name="Pitluck S."/>
            <person name="Copeland A."/>
            <person name="Lucas S."/>
            <person name="Nolan M."/>
            <person name="Lapidus A.L."/>
            <person name="Palumbo A.V."/>
            <person name="Wall J.D."/>
        </authorList>
    </citation>
    <scope>NUCLEOTIDE SEQUENCE [LARGE SCALE GENOMIC DNA]</scope>
    <source>
        <strain evidence="4">ATCC BAA 1058 / DSM 17464 / G20</strain>
    </source>
</reference>
<sequence length="285" mass="31286">MPYITSVLCRVLTILWFGAAVVLGPALQAAASGAVPPPPPPPSIKVPLPAKDSIPFVVAVHPYPPYTEARDGSPEGMMVDIVKIAAHRAGMRVILRQEPLDRIPALLRSGEVDAAFPLYRTAQRAELGTFCDTPVTNPETITIFTRRLSPWQFTGSLRSLADTRVGIVRGHSYGPELDKALEQGVLRNVTIFADFTQCYMALLEDRLDIMPMDLLLGRELARRYGTLGSVVQLAVVEQVFPRIVFGPGEKHARMAQQFCSGLDSIRQDGTARRIRGVFIGTYYGE</sequence>
<dbReference type="Gene3D" id="3.40.190.10">
    <property type="entry name" value="Periplasmic binding protein-like II"/>
    <property type="match status" value="2"/>
</dbReference>
<gene>
    <name evidence="3" type="ordered locus">Dde_0802</name>
</gene>
<organism evidence="3 4">
    <name type="scientific">Oleidesulfovibrio alaskensis (strain ATCC BAA-1058 / DSM 17464 / G20)</name>
    <name type="common">Desulfovibrio alaskensis</name>
    <dbReference type="NCBI Taxonomy" id="207559"/>
    <lineage>
        <taxon>Bacteria</taxon>
        <taxon>Pseudomonadati</taxon>
        <taxon>Thermodesulfobacteriota</taxon>
        <taxon>Desulfovibrionia</taxon>
        <taxon>Desulfovibrionales</taxon>
        <taxon>Desulfovibrionaceae</taxon>
        <taxon>Oleidesulfovibrio</taxon>
    </lineage>
</organism>
<dbReference type="PANTHER" id="PTHR35936">
    <property type="entry name" value="MEMBRANE-BOUND LYTIC MUREIN TRANSGLYCOSYLASE F"/>
    <property type="match status" value="1"/>
</dbReference>
<proteinExistence type="predicted"/>
<dbReference type="SUPFAM" id="SSF53850">
    <property type="entry name" value="Periplasmic binding protein-like II"/>
    <property type="match status" value="1"/>
</dbReference>
<dbReference type="InterPro" id="IPR001638">
    <property type="entry name" value="Solute-binding_3/MltF_N"/>
</dbReference>
<name>Q314P3_OLEA2</name>
<evidence type="ECO:0000313" key="3">
    <source>
        <dbReference type="EMBL" id="ABB37603.1"/>
    </source>
</evidence>
<keyword evidence="1" id="KW-0732">Signal</keyword>
<dbReference type="AlphaFoldDB" id="Q314P3"/>
<dbReference type="HOGENOM" id="CLU_975651_0_0_7"/>
<dbReference type="RefSeq" id="WP_011366864.1">
    <property type="nucleotide sequence ID" value="NC_007519.1"/>
</dbReference>
<dbReference type="PANTHER" id="PTHR35936:SF25">
    <property type="entry name" value="ABC TRANSPORTER SUBSTRATE-BINDING PROTEIN"/>
    <property type="match status" value="1"/>
</dbReference>
<dbReference type="SMART" id="SM00062">
    <property type="entry name" value="PBPb"/>
    <property type="match status" value="1"/>
</dbReference>
<evidence type="ECO:0000313" key="4">
    <source>
        <dbReference type="Proteomes" id="UP000002710"/>
    </source>
</evidence>